<dbReference type="InterPro" id="IPR009057">
    <property type="entry name" value="Homeodomain-like_sf"/>
</dbReference>
<dbReference type="PANTHER" id="PTHR30055">
    <property type="entry name" value="HTH-TYPE TRANSCRIPTIONAL REGULATOR RUTR"/>
    <property type="match status" value="1"/>
</dbReference>
<evidence type="ECO:0000313" key="6">
    <source>
        <dbReference type="Proteomes" id="UP001597063"/>
    </source>
</evidence>
<name>A0ABW2XVX5_9ACTN</name>
<dbReference type="InterPro" id="IPR036271">
    <property type="entry name" value="Tet_transcr_reg_TetR-rel_C_sf"/>
</dbReference>
<dbReference type="InterPro" id="IPR050109">
    <property type="entry name" value="HTH-type_TetR-like_transc_reg"/>
</dbReference>
<accession>A0ABW2XVX5</accession>
<feature type="region of interest" description="Disordered" evidence="3">
    <location>
        <begin position="1"/>
        <end position="27"/>
    </location>
</feature>
<reference evidence="6" key="1">
    <citation type="journal article" date="2019" name="Int. J. Syst. Evol. Microbiol.">
        <title>The Global Catalogue of Microorganisms (GCM) 10K type strain sequencing project: providing services to taxonomists for standard genome sequencing and annotation.</title>
        <authorList>
            <consortium name="The Broad Institute Genomics Platform"/>
            <consortium name="The Broad Institute Genome Sequencing Center for Infectious Disease"/>
            <person name="Wu L."/>
            <person name="Ma J."/>
        </authorList>
    </citation>
    <scope>NUCLEOTIDE SEQUENCE [LARGE SCALE GENOMIC DNA]</scope>
    <source>
        <strain evidence="6">JCM 9371</strain>
    </source>
</reference>
<dbReference type="SUPFAM" id="SSF46689">
    <property type="entry name" value="Homeodomain-like"/>
    <property type="match status" value="1"/>
</dbReference>
<evidence type="ECO:0000259" key="4">
    <source>
        <dbReference type="PROSITE" id="PS50977"/>
    </source>
</evidence>
<feature type="DNA-binding region" description="H-T-H motif" evidence="2">
    <location>
        <begin position="53"/>
        <end position="72"/>
    </location>
</feature>
<sequence length="245" mass="26618">MSTIVEAETGEATMPKAEAPQPGAGEGLAARTRRRIMDAAMEVFLRDGYVGAKTDEIASAAGASKQTIYKHFGRKENLFEQIVLDRLGGIDELFRDAIGELAVTDDVESTLRAVARRFVHAITRPSQLRVRRLVIAEAGRFPQLGRAYFEAGPERVHAALASSFEQLTERGLLRIDEPVLAASHFTWLVVSIPVNKVMLCGEDVHFTPAELDHYADTAARVFTAAYRASTPVPAGAADVPQGSSR</sequence>
<dbReference type="Pfam" id="PF00440">
    <property type="entry name" value="TetR_N"/>
    <property type="match status" value="1"/>
</dbReference>
<dbReference type="PANTHER" id="PTHR30055:SF146">
    <property type="entry name" value="HTH-TYPE TRANSCRIPTIONAL DUAL REGULATOR CECR"/>
    <property type="match status" value="1"/>
</dbReference>
<dbReference type="SUPFAM" id="SSF48498">
    <property type="entry name" value="Tetracyclin repressor-like, C-terminal domain"/>
    <property type="match status" value="1"/>
</dbReference>
<dbReference type="InterPro" id="IPR039536">
    <property type="entry name" value="TetR_C_Proteobacteria"/>
</dbReference>
<evidence type="ECO:0000256" key="2">
    <source>
        <dbReference type="PROSITE-ProRule" id="PRU00335"/>
    </source>
</evidence>
<evidence type="ECO:0000256" key="1">
    <source>
        <dbReference type="ARBA" id="ARBA00023125"/>
    </source>
</evidence>
<dbReference type="Proteomes" id="UP001597063">
    <property type="component" value="Unassembled WGS sequence"/>
</dbReference>
<feature type="domain" description="HTH tetR-type" evidence="4">
    <location>
        <begin position="30"/>
        <end position="90"/>
    </location>
</feature>
<keyword evidence="6" id="KW-1185">Reference proteome</keyword>
<organism evidence="5 6">
    <name type="scientific">Actinomadura fibrosa</name>
    <dbReference type="NCBI Taxonomy" id="111802"/>
    <lineage>
        <taxon>Bacteria</taxon>
        <taxon>Bacillati</taxon>
        <taxon>Actinomycetota</taxon>
        <taxon>Actinomycetes</taxon>
        <taxon>Streptosporangiales</taxon>
        <taxon>Thermomonosporaceae</taxon>
        <taxon>Actinomadura</taxon>
    </lineage>
</organism>
<evidence type="ECO:0000313" key="5">
    <source>
        <dbReference type="EMBL" id="MFD0689623.1"/>
    </source>
</evidence>
<dbReference type="EMBL" id="JBHTGP010000018">
    <property type="protein sequence ID" value="MFD0689623.1"/>
    <property type="molecule type" value="Genomic_DNA"/>
</dbReference>
<keyword evidence="1 2" id="KW-0238">DNA-binding</keyword>
<dbReference type="RefSeq" id="WP_378324828.1">
    <property type="nucleotide sequence ID" value="NZ_JBHTGP010000018.1"/>
</dbReference>
<dbReference type="PRINTS" id="PR00455">
    <property type="entry name" value="HTHTETR"/>
</dbReference>
<protein>
    <submittedName>
        <fullName evidence="5">TetR/AcrR family transcriptional regulator</fullName>
    </submittedName>
</protein>
<comment type="caution">
    <text evidence="5">The sequence shown here is derived from an EMBL/GenBank/DDBJ whole genome shotgun (WGS) entry which is preliminary data.</text>
</comment>
<dbReference type="PROSITE" id="PS50977">
    <property type="entry name" value="HTH_TETR_2"/>
    <property type="match status" value="1"/>
</dbReference>
<dbReference type="Pfam" id="PF14246">
    <property type="entry name" value="TetR_C_7"/>
    <property type="match status" value="1"/>
</dbReference>
<gene>
    <name evidence="5" type="ORF">ACFQZM_34405</name>
</gene>
<dbReference type="Gene3D" id="1.10.357.10">
    <property type="entry name" value="Tetracycline Repressor, domain 2"/>
    <property type="match status" value="1"/>
</dbReference>
<evidence type="ECO:0000256" key="3">
    <source>
        <dbReference type="SAM" id="MobiDB-lite"/>
    </source>
</evidence>
<dbReference type="InterPro" id="IPR001647">
    <property type="entry name" value="HTH_TetR"/>
</dbReference>
<proteinExistence type="predicted"/>